<dbReference type="AlphaFoldDB" id="A0A7C9BJL7"/>
<evidence type="ECO:0000256" key="3">
    <source>
        <dbReference type="RuleBase" id="RU003887"/>
    </source>
</evidence>
<dbReference type="NCBIfam" id="TIGR00093">
    <property type="entry name" value="pseudouridine synthase"/>
    <property type="match status" value="1"/>
</dbReference>
<gene>
    <name evidence="5" type="ORF">GBK04_20905</name>
</gene>
<dbReference type="GO" id="GO:0140098">
    <property type="term" value="F:catalytic activity, acting on RNA"/>
    <property type="evidence" value="ECO:0007669"/>
    <property type="project" value="UniProtKB-ARBA"/>
</dbReference>
<dbReference type="InterPro" id="IPR000748">
    <property type="entry name" value="PsdUridine_synth_RsuA/RluB/E/F"/>
</dbReference>
<dbReference type="EMBL" id="WHLY01000002">
    <property type="protein sequence ID" value="MPR35743.1"/>
    <property type="molecule type" value="Genomic_DNA"/>
</dbReference>
<comment type="similarity">
    <text evidence="1 3">Belongs to the pseudouridine synthase RsuA family.</text>
</comment>
<dbReference type="EC" id="5.4.99.-" evidence="3"/>
<dbReference type="SUPFAM" id="SSF55120">
    <property type="entry name" value="Pseudouridine synthase"/>
    <property type="match status" value="1"/>
</dbReference>
<evidence type="ECO:0000256" key="2">
    <source>
        <dbReference type="ARBA" id="ARBA00023235"/>
    </source>
</evidence>
<comment type="caution">
    <text evidence="5">The sequence shown here is derived from an EMBL/GenBank/DDBJ whole genome shotgun (WGS) entry which is preliminary data.</text>
</comment>
<dbReference type="GO" id="GO:0009982">
    <property type="term" value="F:pseudouridine synthase activity"/>
    <property type="evidence" value="ECO:0007669"/>
    <property type="project" value="InterPro"/>
</dbReference>
<dbReference type="InterPro" id="IPR042092">
    <property type="entry name" value="PsdUridine_s_RsuA/RluB/E/F_cat"/>
</dbReference>
<sequence>MLSQFSREGDHPTLADLDFDFPKDVYPVGRLDADSEGLLLLTNDNFFKTRLLDPKQRHFRTYYVQVEGEITDQACAQLAAGVNISINGKKHQTLPARAVRMEEPHLPERNPPIRFRKNILTSWLSLSLHEGKNRQVRRMTAAVGYPTLRLVRWSIDDWELGSMQPGEVREVKGQG</sequence>
<keyword evidence="2 3" id="KW-0413">Isomerase</keyword>
<dbReference type="InterPro" id="IPR020094">
    <property type="entry name" value="TruA/RsuA/RluB/E/F_N"/>
</dbReference>
<dbReference type="Gene3D" id="3.30.70.580">
    <property type="entry name" value="Pseudouridine synthase I, catalytic domain, N-terminal subdomain"/>
    <property type="match status" value="1"/>
</dbReference>
<dbReference type="InterPro" id="IPR020103">
    <property type="entry name" value="PsdUridine_synth_cat_dom_sf"/>
</dbReference>
<dbReference type="InterPro" id="IPR050343">
    <property type="entry name" value="RsuA_PseudoU_synthase"/>
</dbReference>
<proteinExistence type="inferred from homology"/>
<protein>
    <recommendedName>
        <fullName evidence="3">Pseudouridine synthase</fullName>
        <ecNumber evidence="3">5.4.99.-</ecNumber>
    </recommendedName>
</protein>
<accession>A0A7C9BJL7</accession>
<dbReference type="Proteomes" id="UP000479293">
    <property type="component" value="Unassembled WGS sequence"/>
</dbReference>
<evidence type="ECO:0000313" key="6">
    <source>
        <dbReference type="Proteomes" id="UP000479293"/>
    </source>
</evidence>
<evidence type="ECO:0000259" key="4">
    <source>
        <dbReference type="Pfam" id="PF00849"/>
    </source>
</evidence>
<name>A0A7C9BJL7_9BACT</name>
<evidence type="ECO:0000256" key="1">
    <source>
        <dbReference type="ARBA" id="ARBA00008348"/>
    </source>
</evidence>
<dbReference type="Pfam" id="PF00849">
    <property type="entry name" value="PseudoU_synth_2"/>
    <property type="match status" value="1"/>
</dbReference>
<keyword evidence="6" id="KW-1185">Reference proteome</keyword>
<dbReference type="GO" id="GO:0006364">
    <property type="term" value="P:rRNA processing"/>
    <property type="evidence" value="ECO:0007669"/>
    <property type="project" value="UniProtKB-ARBA"/>
</dbReference>
<dbReference type="Gene3D" id="3.30.70.1560">
    <property type="entry name" value="Alpha-L RNA-binding motif"/>
    <property type="match status" value="1"/>
</dbReference>
<dbReference type="GO" id="GO:0001522">
    <property type="term" value="P:pseudouridine synthesis"/>
    <property type="evidence" value="ECO:0007669"/>
    <property type="project" value="InterPro"/>
</dbReference>
<dbReference type="InterPro" id="IPR018496">
    <property type="entry name" value="PsdUridine_synth_RsuA/RluB_CS"/>
</dbReference>
<feature type="domain" description="Pseudouridine synthase RsuA/RluA-like" evidence="4">
    <location>
        <begin position="20"/>
        <end position="142"/>
    </location>
</feature>
<reference evidence="5 6" key="1">
    <citation type="submission" date="2019-10" db="EMBL/GenBank/DDBJ databases">
        <title>Draft Genome Sequence of Cytophagaceae sp. SJW1-29.</title>
        <authorList>
            <person name="Choi A."/>
        </authorList>
    </citation>
    <scope>NUCLEOTIDE SEQUENCE [LARGE SCALE GENOMIC DNA]</scope>
    <source>
        <strain evidence="5 6">SJW1-29</strain>
    </source>
</reference>
<dbReference type="PANTHER" id="PTHR47683:SF2">
    <property type="entry name" value="RNA-BINDING S4 DOMAIN-CONTAINING PROTEIN"/>
    <property type="match status" value="1"/>
</dbReference>
<dbReference type="InterPro" id="IPR006145">
    <property type="entry name" value="PsdUridine_synth_RsuA/RluA"/>
</dbReference>
<organism evidence="5 6">
    <name type="scientific">Salmonirosea aquatica</name>
    <dbReference type="NCBI Taxonomy" id="2654236"/>
    <lineage>
        <taxon>Bacteria</taxon>
        <taxon>Pseudomonadati</taxon>
        <taxon>Bacteroidota</taxon>
        <taxon>Cytophagia</taxon>
        <taxon>Cytophagales</taxon>
        <taxon>Spirosomataceae</taxon>
        <taxon>Salmonirosea</taxon>
    </lineage>
</organism>
<dbReference type="PANTHER" id="PTHR47683">
    <property type="entry name" value="PSEUDOURIDINE SYNTHASE FAMILY PROTEIN-RELATED"/>
    <property type="match status" value="1"/>
</dbReference>
<dbReference type="PROSITE" id="PS01149">
    <property type="entry name" value="PSI_RSU"/>
    <property type="match status" value="1"/>
</dbReference>
<evidence type="ECO:0000313" key="5">
    <source>
        <dbReference type="EMBL" id="MPR35743.1"/>
    </source>
</evidence>
<dbReference type="GO" id="GO:0003723">
    <property type="term" value="F:RNA binding"/>
    <property type="evidence" value="ECO:0007669"/>
    <property type="project" value="InterPro"/>
</dbReference>